<dbReference type="PANTHER" id="PTHR22901">
    <property type="entry name" value="SIALATE O-ACETYLESTERASE"/>
    <property type="match status" value="1"/>
</dbReference>
<name>A0A4V2MIZ7_9SPHI</name>
<dbReference type="GO" id="GO:0001681">
    <property type="term" value="F:sialate O-acetylesterase activity"/>
    <property type="evidence" value="ECO:0007669"/>
    <property type="project" value="InterPro"/>
</dbReference>
<organism evidence="1 2">
    <name type="scientific">Pedobacter frigiditerrae</name>
    <dbReference type="NCBI Taxonomy" id="2530452"/>
    <lineage>
        <taxon>Bacteria</taxon>
        <taxon>Pseudomonadati</taxon>
        <taxon>Bacteroidota</taxon>
        <taxon>Sphingobacteriia</taxon>
        <taxon>Sphingobacteriales</taxon>
        <taxon>Sphingobacteriaceae</taxon>
        <taxon>Pedobacter</taxon>
    </lineage>
</organism>
<sequence>MAKDGEELKGFAVAGVDQKFYWAKAVVKGNQVIVSSTDVANPVVVRYAWANNPVFNLANGAGLPASPFRTDIWKGITQRP</sequence>
<dbReference type="InterPro" id="IPR039329">
    <property type="entry name" value="SIAE"/>
</dbReference>
<evidence type="ECO:0000313" key="2">
    <source>
        <dbReference type="Proteomes" id="UP000292884"/>
    </source>
</evidence>
<keyword evidence="2" id="KW-1185">Reference proteome</keyword>
<gene>
    <name evidence="1" type="ORF">EZ428_11565</name>
</gene>
<dbReference type="EMBL" id="SJSK01000002">
    <property type="protein sequence ID" value="TCC92356.1"/>
    <property type="molecule type" value="Genomic_DNA"/>
</dbReference>
<proteinExistence type="predicted"/>
<dbReference type="RefSeq" id="WP_131553295.1">
    <property type="nucleotide sequence ID" value="NZ_SJSK01000002.1"/>
</dbReference>
<dbReference type="OrthoDB" id="9816001at2"/>
<dbReference type="GO" id="GO:0005975">
    <property type="term" value="P:carbohydrate metabolic process"/>
    <property type="evidence" value="ECO:0007669"/>
    <property type="project" value="TreeGrafter"/>
</dbReference>
<dbReference type="PANTHER" id="PTHR22901:SF0">
    <property type="entry name" value="SIALATE O-ACETYLESTERASE"/>
    <property type="match status" value="1"/>
</dbReference>
<protein>
    <recommendedName>
        <fullName evidence="3">Sialate O-acetylesterase</fullName>
    </recommendedName>
</protein>
<dbReference type="AlphaFoldDB" id="A0A4V2MIZ7"/>
<evidence type="ECO:0000313" key="1">
    <source>
        <dbReference type="EMBL" id="TCC92356.1"/>
    </source>
</evidence>
<evidence type="ECO:0008006" key="3">
    <source>
        <dbReference type="Google" id="ProtNLM"/>
    </source>
</evidence>
<accession>A0A4V2MIZ7</accession>
<reference evidence="1 2" key="1">
    <citation type="submission" date="2019-02" db="EMBL/GenBank/DDBJ databases">
        <title>Pedobacter sp. RP-1-13 sp. nov., isolated from Arctic soil.</title>
        <authorList>
            <person name="Dahal R.H."/>
        </authorList>
    </citation>
    <scope>NUCLEOTIDE SEQUENCE [LARGE SCALE GENOMIC DNA]</scope>
    <source>
        <strain evidence="1 2">RP-1-13</strain>
    </source>
</reference>
<dbReference type="Proteomes" id="UP000292884">
    <property type="component" value="Unassembled WGS sequence"/>
</dbReference>
<comment type="caution">
    <text evidence="1">The sequence shown here is derived from an EMBL/GenBank/DDBJ whole genome shotgun (WGS) entry which is preliminary data.</text>
</comment>